<evidence type="ECO:0000313" key="3">
    <source>
        <dbReference type="EMBL" id="ADQ79523.1"/>
    </source>
</evidence>
<reference evidence="3 4" key="2">
    <citation type="journal article" date="2011" name="Stand. Genomic Sci.">
        <title>Complete genome sequence of Paludibacter propionicigenes type strain (WB4).</title>
        <authorList>
            <person name="Gronow S."/>
            <person name="Munk C."/>
            <person name="Lapidus A."/>
            <person name="Nolan M."/>
            <person name="Lucas S."/>
            <person name="Hammon N."/>
            <person name="Deshpande S."/>
            <person name="Cheng J.F."/>
            <person name="Tapia R."/>
            <person name="Han C."/>
            <person name="Goodwin L."/>
            <person name="Pitluck S."/>
            <person name="Liolios K."/>
            <person name="Ivanova N."/>
            <person name="Mavromatis K."/>
            <person name="Mikhailova N."/>
            <person name="Pati A."/>
            <person name="Chen A."/>
            <person name="Palaniappan K."/>
            <person name="Land M."/>
            <person name="Hauser L."/>
            <person name="Chang Y.J."/>
            <person name="Jeffries C.D."/>
            <person name="Brambilla E."/>
            <person name="Rohde M."/>
            <person name="Goker M."/>
            <person name="Detter J.C."/>
            <person name="Woyke T."/>
            <person name="Bristow J."/>
            <person name="Eisen J.A."/>
            <person name="Markowitz V."/>
            <person name="Hugenholtz P."/>
            <person name="Kyrpides N.C."/>
            <person name="Klenk H.P."/>
        </authorList>
    </citation>
    <scope>NUCLEOTIDE SEQUENCE [LARGE SCALE GENOMIC DNA]</scope>
    <source>
        <strain evidence="4">DSM 17365 / JCM 13257 / WB4</strain>
    </source>
</reference>
<dbReference type="Proteomes" id="UP000008718">
    <property type="component" value="Chromosome"/>
</dbReference>
<feature type="transmembrane region" description="Helical" evidence="1">
    <location>
        <begin position="12"/>
        <end position="29"/>
    </location>
</feature>
<dbReference type="STRING" id="694427.Palpr_1377"/>
<evidence type="ECO:0000256" key="1">
    <source>
        <dbReference type="SAM" id="Phobius"/>
    </source>
</evidence>
<feature type="domain" description="Inner membrane protein YgaP-like transmembrane" evidence="2">
    <location>
        <begin position="1"/>
        <end position="66"/>
    </location>
</feature>
<dbReference type="KEGG" id="ppn:Palpr_1377"/>
<dbReference type="Pfam" id="PF11127">
    <property type="entry name" value="YgaP-like_TM"/>
    <property type="match status" value="1"/>
</dbReference>
<proteinExistence type="predicted"/>
<dbReference type="eggNOG" id="ENOG503020V">
    <property type="taxonomic scope" value="Bacteria"/>
</dbReference>
<dbReference type="EMBL" id="CP002345">
    <property type="protein sequence ID" value="ADQ79523.1"/>
    <property type="molecule type" value="Genomic_DNA"/>
</dbReference>
<accession>E4T479</accession>
<sequence>MKKNMSSYDKLIRLIVAIVLIVLYYRGILSGTLGIVALLVALVLTITSLLSFCPLYTLLGINTCKKENK</sequence>
<dbReference type="AlphaFoldDB" id="E4T479"/>
<keyword evidence="1" id="KW-1133">Transmembrane helix</keyword>
<evidence type="ECO:0000259" key="2">
    <source>
        <dbReference type="Pfam" id="PF11127"/>
    </source>
</evidence>
<gene>
    <name evidence="3" type="ordered locus">Palpr_1377</name>
</gene>
<dbReference type="HOGENOM" id="CLU_176022_3_0_10"/>
<evidence type="ECO:0000313" key="4">
    <source>
        <dbReference type="Proteomes" id="UP000008718"/>
    </source>
</evidence>
<keyword evidence="4" id="KW-1185">Reference proteome</keyword>
<dbReference type="RefSeq" id="WP_013444892.1">
    <property type="nucleotide sequence ID" value="NC_014734.1"/>
</dbReference>
<organism evidence="3 4">
    <name type="scientific">Paludibacter propionicigenes (strain DSM 17365 / JCM 13257 / WB4)</name>
    <dbReference type="NCBI Taxonomy" id="694427"/>
    <lineage>
        <taxon>Bacteria</taxon>
        <taxon>Pseudomonadati</taxon>
        <taxon>Bacteroidota</taxon>
        <taxon>Bacteroidia</taxon>
        <taxon>Bacteroidales</taxon>
        <taxon>Paludibacteraceae</taxon>
        <taxon>Paludibacter</taxon>
    </lineage>
</organism>
<keyword evidence="1" id="KW-0812">Transmembrane</keyword>
<keyword evidence="1" id="KW-0472">Membrane</keyword>
<name>E4T479_PALPW</name>
<reference key="1">
    <citation type="submission" date="2010-11" db="EMBL/GenBank/DDBJ databases">
        <title>The complete genome of Paludibacter propionicigenes DSM 17365.</title>
        <authorList>
            <consortium name="US DOE Joint Genome Institute (JGI-PGF)"/>
            <person name="Lucas S."/>
            <person name="Copeland A."/>
            <person name="Lapidus A."/>
            <person name="Bruce D."/>
            <person name="Goodwin L."/>
            <person name="Pitluck S."/>
            <person name="Kyrpides N."/>
            <person name="Mavromatis K."/>
            <person name="Ivanova N."/>
            <person name="Munk A.C."/>
            <person name="Brettin T."/>
            <person name="Detter J.C."/>
            <person name="Han C."/>
            <person name="Tapia R."/>
            <person name="Land M."/>
            <person name="Hauser L."/>
            <person name="Markowitz V."/>
            <person name="Cheng J.-F."/>
            <person name="Hugenholtz P."/>
            <person name="Woyke T."/>
            <person name="Wu D."/>
            <person name="Gronow S."/>
            <person name="Wellnitz S."/>
            <person name="Brambilla E."/>
            <person name="Klenk H.-P."/>
            <person name="Eisen J.A."/>
        </authorList>
    </citation>
    <scope>NUCLEOTIDE SEQUENCE</scope>
    <source>
        <strain>WB4</strain>
    </source>
</reference>
<feature type="transmembrane region" description="Helical" evidence="1">
    <location>
        <begin position="35"/>
        <end position="59"/>
    </location>
</feature>
<dbReference type="InterPro" id="IPR021309">
    <property type="entry name" value="YgaP-like_TM"/>
</dbReference>
<protein>
    <recommendedName>
        <fullName evidence="2">Inner membrane protein YgaP-like transmembrane domain-containing protein</fullName>
    </recommendedName>
</protein>